<gene>
    <name evidence="2" type="ORF">GCM10009760_43990</name>
</gene>
<keyword evidence="3" id="KW-1185">Reference proteome</keyword>
<evidence type="ECO:0000256" key="1">
    <source>
        <dbReference type="SAM" id="SignalP"/>
    </source>
</evidence>
<dbReference type="Proteomes" id="UP001422759">
    <property type="component" value="Unassembled WGS sequence"/>
</dbReference>
<accession>A0ABN2ZY90</accession>
<feature type="chain" id="PRO_5047282636" evidence="1">
    <location>
        <begin position="31"/>
        <end position="64"/>
    </location>
</feature>
<sequence>MSRMRLFVRFVVVPLVMSAATLVGGNPAVAGDSAWTRVVVHAAPASQVTASAQSLVAPGDSAWT</sequence>
<evidence type="ECO:0000313" key="2">
    <source>
        <dbReference type="EMBL" id="GAA2150068.1"/>
    </source>
</evidence>
<organism evidence="2 3">
    <name type="scientific">Kitasatospora kazusensis</name>
    <dbReference type="NCBI Taxonomy" id="407974"/>
    <lineage>
        <taxon>Bacteria</taxon>
        <taxon>Bacillati</taxon>
        <taxon>Actinomycetota</taxon>
        <taxon>Actinomycetes</taxon>
        <taxon>Kitasatosporales</taxon>
        <taxon>Streptomycetaceae</taxon>
        <taxon>Kitasatospora</taxon>
    </lineage>
</organism>
<evidence type="ECO:0000313" key="3">
    <source>
        <dbReference type="Proteomes" id="UP001422759"/>
    </source>
</evidence>
<dbReference type="EMBL" id="BAAANT010000028">
    <property type="protein sequence ID" value="GAA2150068.1"/>
    <property type="molecule type" value="Genomic_DNA"/>
</dbReference>
<name>A0ABN2ZY90_9ACTN</name>
<keyword evidence="1" id="KW-0732">Signal</keyword>
<proteinExistence type="predicted"/>
<protein>
    <submittedName>
        <fullName evidence="2">Uncharacterized protein</fullName>
    </submittedName>
</protein>
<comment type="caution">
    <text evidence="2">The sequence shown here is derived from an EMBL/GenBank/DDBJ whole genome shotgun (WGS) entry which is preliminary data.</text>
</comment>
<feature type="signal peptide" evidence="1">
    <location>
        <begin position="1"/>
        <end position="30"/>
    </location>
</feature>
<reference evidence="2 3" key="1">
    <citation type="journal article" date="2019" name="Int. J. Syst. Evol. Microbiol.">
        <title>The Global Catalogue of Microorganisms (GCM) 10K type strain sequencing project: providing services to taxonomists for standard genome sequencing and annotation.</title>
        <authorList>
            <consortium name="The Broad Institute Genomics Platform"/>
            <consortium name="The Broad Institute Genome Sequencing Center for Infectious Disease"/>
            <person name="Wu L."/>
            <person name="Ma J."/>
        </authorList>
    </citation>
    <scope>NUCLEOTIDE SEQUENCE [LARGE SCALE GENOMIC DNA]</scope>
    <source>
        <strain evidence="2 3">JCM 14560</strain>
    </source>
</reference>